<reference evidence="2 3" key="1">
    <citation type="submission" date="2015-07" db="EMBL/GenBank/DDBJ databases">
        <authorList>
            <person name="Ju K.-S."/>
            <person name="Doroghazi J.R."/>
            <person name="Metcalf W.W."/>
        </authorList>
    </citation>
    <scope>NUCLEOTIDE SEQUENCE [LARGE SCALE GENOMIC DNA]</scope>
    <source>
        <strain evidence="2 3">NRRL B-3589</strain>
    </source>
</reference>
<keyword evidence="3" id="KW-1185">Reference proteome</keyword>
<protein>
    <recommendedName>
        <fullName evidence="4">Tetratricopeptide repeat protein</fullName>
    </recommendedName>
</protein>
<organism evidence="2 3">
    <name type="scientific">Streptomyces varsoviensis</name>
    <dbReference type="NCBI Taxonomy" id="67373"/>
    <lineage>
        <taxon>Bacteria</taxon>
        <taxon>Bacillati</taxon>
        <taxon>Actinomycetota</taxon>
        <taxon>Actinomycetes</taxon>
        <taxon>Kitasatosporales</taxon>
        <taxon>Streptomycetaceae</taxon>
        <taxon>Streptomyces</taxon>
    </lineage>
</organism>
<gene>
    <name evidence="2" type="ORF">ADK38_13325</name>
</gene>
<comment type="caution">
    <text evidence="2">The sequence shown here is derived from an EMBL/GenBank/DDBJ whole genome shotgun (WGS) entry which is preliminary data.</text>
</comment>
<proteinExistence type="predicted"/>
<dbReference type="EMBL" id="LGUT01001117">
    <property type="protein sequence ID" value="KOG89611.1"/>
    <property type="molecule type" value="Genomic_DNA"/>
</dbReference>
<evidence type="ECO:0008006" key="4">
    <source>
        <dbReference type="Google" id="ProtNLM"/>
    </source>
</evidence>
<dbReference type="Proteomes" id="UP000037020">
    <property type="component" value="Unassembled WGS sequence"/>
</dbReference>
<evidence type="ECO:0000313" key="3">
    <source>
        <dbReference type="Proteomes" id="UP000037020"/>
    </source>
</evidence>
<evidence type="ECO:0000313" key="2">
    <source>
        <dbReference type="EMBL" id="KOG89611.1"/>
    </source>
</evidence>
<accession>A0ABR5J837</accession>
<name>A0ABR5J837_9ACTN</name>
<evidence type="ECO:0000256" key="1">
    <source>
        <dbReference type="SAM" id="MobiDB-lite"/>
    </source>
</evidence>
<feature type="non-terminal residue" evidence="2">
    <location>
        <position position="64"/>
    </location>
</feature>
<sequence length="64" mass="6634">MEAPGGGRERKTPTPDGYPGPDPADDETESAHRRAAAAGDTAAMSVLGAMLLRRGDLDGAERQL</sequence>
<feature type="region of interest" description="Disordered" evidence="1">
    <location>
        <begin position="1"/>
        <end position="39"/>
    </location>
</feature>